<dbReference type="SUPFAM" id="SSF49265">
    <property type="entry name" value="Fibronectin type III"/>
    <property type="match status" value="1"/>
</dbReference>
<reference evidence="2 3" key="1">
    <citation type="submission" date="2018-06" db="EMBL/GenBank/DDBJ databases">
        <title>Chryseolinea flavus sp. nov., a member of the phylum Bacteroidetes isolated from soil.</title>
        <authorList>
            <person name="Li Y."/>
            <person name="Wang J."/>
        </authorList>
    </citation>
    <scope>NUCLEOTIDE SEQUENCE [LARGE SCALE GENOMIC DNA]</scope>
    <source>
        <strain evidence="2 3">SDU1-6</strain>
    </source>
</reference>
<comment type="caution">
    <text evidence="2">The sequence shown here is derived from an EMBL/GenBank/DDBJ whole genome shotgun (WGS) entry which is preliminary data.</text>
</comment>
<feature type="chain" id="PRO_5016734782" description="Fibronectin type-III domain-containing protein" evidence="1">
    <location>
        <begin position="39"/>
        <end position="1595"/>
    </location>
</feature>
<dbReference type="Proteomes" id="UP000251889">
    <property type="component" value="Unassembled WGS sequence"/>
</dbReference>
<dbReference type="RefSeq" id="WP_112750079.1">
    <property type="nucleotide sequence ID" value="NZ_QMFY01000028.1"/>
</dbReference>
<organism evidence="2 3">
    <name type="scientific">Pseudochryseolinea flava</name>
    <dbReference type="NCBI Taxonomy" id="2059302"/>
    <lineage>
        <taxon>Bacteria</taxon>
        <taxon>Pseudomonadati</taxon>
        <taxon>Bacteroidota</taxon>
        <taxon>Cytophagia</taxon>
        <taxon>Cytophagales</taxon>
        <taxon>Fulvivirgaceae</taxon>
        <taxon>Pseudochryseolinea</taxon>
    </lineage>
</organism>
<name>A0A364XU25_9BACT</name>
<evidence type="ECO:0000256" key="1">
    <source>
        <dbReference type="SAM" id="SignalP"/>
    </source>
</evidence>
<dbReference type="InterPro" id="IPR036116">
    <property type="entry name" value="FN3_sf"/>
</dbReference>
<feature type="signal peptide" evidence="1">
    <location>
        <begin position="1"/>
        <end position="38"/>
    </location>
</feature>
<protein>
    <recommendedName>
        <fullName evidence="4">Fibronectin type-III domain-containing protein</fullName>
    </recommendedName>
</protein>
<evidence type="ECO:0000313" key="3">
    <source>
        <dbReference type="Proteomes" id="UP000251889"/>
    </source>
</evidence>
<dbReference type="EMBL" id="QMFY01000028">
    <property type="protein sequence ID" value="RAV97752.1"/>
    <property type="molecule type" value="Genomic_DNA"/>
</dbReference>
<evidence type="ECO:0008006" key="4">
    <source>
        <dbReference type="Google" id="ProtNLM"/>
    </source>
</evidence>
<evidence type="ECO:0000313" key="2">
    <source>
        <dbReference type="EMBL" id="RAV97752.1"/>
    </source>
</evidence>
<accession>A0A364XU25</accession>
<keyword evidence="3" id="KW-1185">Reference proteome</keyword>
<gene>
    <name evidence="2" type="ORF">DQQ10_27035</name>
</gene>
<dbReference type="OrthoDB" id="1521695at2"/>
<proteinExistence type="predicted"/>
<keyword evidence="1" id="KW-0732">Signal</keyword>
<sequence>MQTETPILSKDKSSIFKMMKLRCLFIFLLAIVGMSASAQTTYPIQVNANLLPPYSLYLSDYYSGTREKIAVTLVNRDQLKPTLSVRLRMIISAAGGVRLQTNDNVFFEPIIVENGLPLRLTASDLAPYFQPNNLITQGSLPSGRLPEGLVEFCFQAVEAYTGQVLSSSSCARAWVTSQKPPLLSLPRDKESIAFRDPLNVLFQWTPLHQGISQVEYEFILKEYWDNGMPPQAAFPYSPEIYRETTRSTSIIYGALNPPLLPGKRYIWCVRAQARDGIDPVNLFLNEGYSEVRTFTLQDNCGTPTYILATAERSKLTLEWSGLPEHVAFAVNYRLKTENNSESWTEQQTNDVKTILYSLKNGGVYEYRIGAMCIAGQPVFGPIMEVALPQEDSTRLANCGILPDVNIANKEPLKQLQTGEVIKAGDFPITITHVNGTNGTFTGKGWTTVPWLMDAKLAVEFTSIGVNTDRQLISGYIQSSYDVNEGGITDLDEVFEGGGIGGTVITGLSEYDTTFNFAIPGIESFTLNEEGDLVIVDDQKQPHVVDMADREGQGNEGNNVKVFPMTVKDKDGKVYKVDEETVVENGQEVKKAKATLIGHAGQPLTAGSFDPGQLDSDKAVVTFEKGEGYYSFDTWQEYYANAALIREKYQKLDDNYYAPWKFMLEGKTDVVRARIQIKDSSIKAKKVIFKTPLGAEFAGNYDSIQNVYNLTLISGPVNDVQEIYALYPKTSDSYYTLGKINVATYPGKSYSVTLVSVNNAAIDQNAIQETLNKTYGPVGVTWQVTQEILSYTGNVNVLNESTGLQTYNDDMRALNAAAKAQPWYKKDSNILFFIDPSGSEKQKRDAAGFMPRGAQFGYIFPNSAAAGTVDETVAHELGHGRWKLIHTFDKHYGGYATAATDNLMDYNNGLHLAKWQWDLLNDPSWLMHLFDGDEEDMSAVCQSSLTAIEAVIRSGEVVTFMRLLSAVHEPDGEFEHKGKKYKVSKFENDQVLIHYYHDAYDDPTIQMFHVNVKDEQLLSKGDQKFWIYYHDNSFSSGHALATVLTMTVLLKDVKPDLNEPMHCQRKIRNFPYGVTAGAAFSNVASAAVFYTAFGWAGLEAFVANGLAKCGSALAVDVAFQIAINSLVKRYLGEEITAGILLKELSAPSAGAACITATFFPDCGMRCAGLTGLATGFADDLVKQLYIDEKSIDELDLNQTLRAGFIQGLIAMGTQKVISFGLNKWNQRYTRKQVEEAIEDARINPEKYGLPGQGGMPTQGVDFSDVVISKNYELAKDLIAGVVSKVDDNLIDVVVHGAGNEYSLVEEGLEAVGPVVLANWIASKGIKDQTIRLLSCSSLESAQQLAKELQQKVIACEGKIKIFSDGGIESMERSPWFELSPDGSKIPVDGPPLPVNKEGKFVELGKDAGEKLANAGFGKTLRASLSKLGVSDDVTQYSIAQNSRGGAWVLLGTTLEAKEIALADDIFRVFGQKCIFPKSNLQAIEGFLADGTPFTMKELEKNFNSFAARINEMSSKIKADPNFQWLGAEGYLKVPFSSFVKNDGTVQTVTKEYVEQLFDASISRNAFTIKNDGTVKAITVFLYDGSSFILDLNRLKP</sequence>